<evidence type="ECO:0000313" key="2">
    <source>
        <dbReference type="Proteomes" id="UP000539538"/>
    </source>
</evidence>
<gene>
    <name evidence="1" type="ORF">GGQ99_003997</name>
</gene>
<dbReference type="Gene3D" id="1.10.287.110">
    <property type="entry name" value="DnaJ domain"/>
    <property type="match status" value="1"/>
</dbReference>
<evidence type="ECO:0000313" key="1">
    <source>
        <dbReference type="EMBL" id="MBB4652221.1"/>
    </source>
</evidence>
<dbReference type="Proteomes" id="UP000539538">
    <property type="component" value="Unassembled WGS sequence"/>
</dbReference>
<protein>
    <recommendedName>
        <fullName evidence="3">J domain-containing protein</fullName>
    </recommendedName>
</protein>
<comment type="caution">
    <text evidence="1">The sequence shown here is derived from an EMBL/GenBank/DDBJ whole genome shotgun (WGS) entry which is preliminary data.</text>
</comment>
<name>A0ABR6L6I7_9HYPH</name>
<dbReference type="RefSeq" id="WP_159091739.1">
    <property type="nucleotide sequence ID" value="NZ_BAAAVZ010000009.1"/>
</dbReference>
<accession>A0ABR6L6I7</accession>
<evidence type="ECO:0008006" key="3">
    <source>
        <dbReference type="Google" id="ProtNLM"/>
    </source>
</evidence>
<keyword evidence="2" id="KW-1185">Reference proteome</keyword>
<proteinExistence type="predicted"/>
<reference evidence="1 2" key="1">
    <citation type="submission" date="2020-08" db="EMBL/GenBank/DDBJ databases">
        <title>Genomic Encyclopedia of Type Strains, Phase IV (KMG-IV): sequencing the most valuable type-strain genomes for metagenomic binning, comparative biology and taxonomic classification.</title>
        <authorList>
            <person name="Goeker M."/>
        </authorList>
    </citation>
    <scope>NUCLEOTIDE SEQUENCE [LARGE SCALE GENOMIC DNA]</scope>
    <source>
        <strain evidence="1 2">DSM 7050</strain>
    </source>
</reference>
<dbReference type="InterPro" id="IPR036869">
    <property type="entry name" value="J_dom_sf"/>
</dbReference>
<dbReference type="SUPFAM" id="SSF46565">
    <property type="entry name" value="Chaperone J-domain"/>
    <property type="match status" value="1"/>
</dbReference>
<organism evidence="1 2">
    <name type="scientific">Aminobacter niigataensis</name>
    <dbReference type="NCBI Taxonomy" id="83265"/>
    <lineage>
        <taxon>Bacteria</taxon>
        <taxon>Pseudomonadati</taxon>
        <taxon>Pseudomonadota</taxon>
        <taxon>Alphaproteobacteria</taxon>
        <taxon>Hyphomicrobiales</taxon>
        <taxon>Phyllobacteriaceae</taxon>
        <taxon>Aminobacter</taxon>
    </lineage>
</organism>
<sequence>MAKSALYEVLGVKMNATADEIENAYVKKVANLPKHGISGFIVRVFGMRYQFDYAHSVIGNVSRRKLYDVEPDRFDSVTPNYLGF</sequence>
<dbReference type="EMBL" id="JACHOT010000006">
    <property type="protein sequence ID" value="MBB4652221.1"/>
    <property type="molecule type" value="Genomic_DNA"/>
</dbReference>